<keyword evidence="4" id="KW-1185">Reference proteome</keyword>
<gene>
    <name evidence="3" type="ORF">PRZ48_004090</name>
</gene>
<dbReference type="SMART" id="SM00944">
    <property type="entry name" value="Pro-kuma_activ"/>
    <property type="match status" value="1"/>
</dbReference>
<feature type="domain" description="Peptidase S53 activation" evidence="2">
    <location>
        <begin position="32"/>
        <end position="157"/>
    </location>
</feature>
<comment type="caution">
    <text evidence="3">The sequence shown here is derived from an EMBL/GenBank/DDBJ whole genome shotgun (WGS) entry which is preliminary data.</text>
</comment>
<dbReference type="EMBL" id="JAXOVC010000002">
    <property type="protein sequence ID" value="KAK4506125.1"/>
    <property type="molecule type" value="Genomic_DNA"/>
</dbReference>
<evidence type="ECO:0000259" key="2">
    <source>
        <dbReference type="SMART" id="SM00944"/>
    </source>
</evidence>
<dbReference type="Proteomes" id="UP001305779">
    <property type="component" value="Unassembled WGS sequence"/>
</dbReference>
<dbReference type="CDD" id="cd11377">
    <property type="entry name" value="Pro-peptidase_S53"/>
    <property type="match status" value="1"/>
</dbReference>
<dbReference type="InterPro" id="IPR015366">
    <property type="entry name" value="S53_propep"/>
</dbReference>
<dbReference type="InterPro" id="IPR050819">
    <property type="entry name" value="Tripeptidyl-peptidase_I"/>
</dbReference>
<dbReference type="PANTHER" id="PTHR14218">
    <property type="entry name" value="PROTEASE S8 TRIPEPTIDYL PEPTIDASE I CLN2"/>
    <property type="match status" value="1"/>
</dbReference>
<sequence length="179" mass="20328">MRFLLSFATALAATAVAVPGTRAPHEKRETLPAPWKLARRARAEQVVPVRIGMKQRNLEEGARILEEISDQNSPNYGQWWSVEDVHDFFAPATAHVESVKEWLNTSRIHHNRTSLSANKQWVQFDATIGELEDLLNTQYHRISIMSSTTSRLELTLAKESDFRSKLSLCLLYAPKDQTA</sequence>
<feature type="signal peptide" evidence="1">
    <location>
        <begin position="1"/>
        <end position="23"/>
    </location>
</feature>
<evidence type="ECO:0000313" key="3">
    <source>
        <dbReference type="EMBL" id="KAK4506125.1"/>
    </source>
</evidence>
<proteinExistence type="predicted"/>
<dbReference type="SUPFAM" id="SSF54897">
    <property type="entry name" value="Protease propeptides/inhibitors"/>
    <property type="match status" value="1"/>
</dbReference>
<evidence type="ECO:0000256" key="1">
    <source>
        <dbReference type="SAM" id="SignalP"/>
    </source>
</evidence>
<feature type="chain" id="PRO_5046261669" description="Peptidase S53 activation domain-containing protein" evidence="1">
    <location>
        <begin position="24"/>
        <end position="179"/>
    </location>
</feature>
<reference evidence="3 4" key="1">
    <citation type="journal article" date="2023" name="G3 (Bethesda)">
        <title>A chromosome-level genome assembly of Zasmidium syzygii isolated from banana leaves.</title>
        <authorList>
            <person name="van Westerhoven A.C."/>
            <person name="Mehrabi R."/>
            <person name="Talebi R."/>
            <person name="Steentjes M.B.F."/>
            <person name="Corcolon B."/>
            <person name="Chong P.A."/>
            <person name="Kema G.H.J."/>
            <person name="Seidl M.F."/>
        </authorList>
    </citation>
    <scope>NUCLEOTIDE SEQUENCE [LARGE SCALE GENOMIC DNA]</scope>
    <source>
        <strain evidence="3 4">P124</strain>
    </source>
</reference>
<organism evidence="3 4">
    <name type="scientific">Zasmidium cellare</name>
    <name type="common">Wine cellar mold</name>
    <name type="synonym">Racodium cellare</name>
    <dbReference type="NCBI Taxonomy" id="395010"/>
    <lineage>
        <taxon>Eukaryota</taxon>
        <taxon>Fungi</taxon>
        <taxon>Dikarya</taxon>
        <taxon>Ascomycota</taxon>
        <taxon>Pezizomycotina</taxon>
        <taxon>Dothideomycetes</taxon>
        <taxon>Dothideomycetidae</taxon>
        <taxon>Mycosphaerellales</taxon>
        <taxon>Mycosphaerellaceae</taxon>
        <taxon>Zasmidium</taxon>
    </lineage>
</organism>
<dbReference type="PANTHER" id="PTHR14218:SF19">
    <property type="entry name" value="SERINE PROTEASE AORO, PUTATIVE (AFU_ORTHOLOGUE AFUA_6G10250)-RELATED"/>
    <property type="match status" value="1"/>
</dbReference>
<protein>
    <recommendedName>
        <fullName evidence="2">Peptidase S53 activation domain-containing protein</fullName>
    </recommendedName>
</protein>
<dbReference type="Pfam" id="PF09286">
    <property type="entry name" value="Pro-kuma_activ"/>
    <property type="match status" value="1"/>
</dbReference>
<name>A0ABR0EY49_ZASCE</name>
<keyword evidence="1" id="KW-0732">Signal</keyword>
<accession>A0ABR0EY49</accession>
<evidence type="ECO:0000313" key="4">
    <source>
        <dbReference type="Proteomes" id="UP001305779"/>
    </source>
</evidence>